<dbReference type="OrthoDB" id="1917735at2759"/>
<dbReference type="GO" id="GO:0010150">
    <property type="term" value="P:leaf senescence"/>
    <property type="evidence" value="ECO:0007669"/>
    <property type="project" value="UniProtKB-ARBA"/>
</dbReference>
<dbReference type="Proteomes" id="UP000626092">
    <property type="component" value="Unassembled WGS sequence"/>
</dbReference>
<proteinExistence type="inferred from homology"/>
<keyword evidence="4" id="KW-1185">Reference proteome</keyword>
<evidence type="ECO:0000256" key="2">
    <source>
        <dbReference type="SAM" id="MobiDB-lite"/>
    </source>
</evidence>
<protein>
    <submittedName>
        <fullName evidence="3">Uncharacterized protein</fullName>
    </submittedName>
</protein>
<evidence type="ECO:0000313" key="4">
    <source>
        <dbReference type="Proteomes" id="UP000626092"/>
    </source>
</evidence>
<name>A0A834L7U2_RHOSS</name>
<accession>A0A834L7U2</accession>
<reference evidence="3" key="1">
    <citation type="submission" date="2019-11" db="EMBL/GenBank/DDBJ databases">
        <authorList>
            <person name="Liu Y."/>
            <person name="Hou J."/>
            <person name="Li T.-Q."/>
            <person name="Guan C.-H."/>
            <person name="Wu X."/>
            <person name="Wu H.-Z."/>
            <person name="Ling F."/>
            <person name="Zhang R."/>
            <person name="Shi X.-G."/>
            <person name="Ren J.-P."/>
            <person name="Chen E.-F."/>
            <person name="Sun J.-M."/>
        </authorList>
    </citation>
    <scope>NUCLEOTIDE SEQUENCE</scope>
    <source>
        <strain evidence="3">Adult_tree_wgs_1</strain>
        <tissue evidence="3">Leaves</tissue>
    </source>
</reference>
<evidence type="ECO:0000256" key="1">
    <source>
        <dbReference type="ARBA" id="ARBA00034773"/>
    </source>
</evidence>
<comment type="similarity">
    <text evidence="1">Belongs to the senescence regulator S40 family.</text>
</comment>
<sequence>MEDGTGRFFINRSGTGGNPKRGGDFEEEDVWSIEMERSEDSSLGIGKSKAKDSTGPRIIPRANYSPKVAQQSSAPVNIPDWSKVYGSHGNSNKGKKMCHEEEGRKKVLAASEILSVQGGLAIGVVDVETFVQGNLLNFRESGEIVRKERKPTNLRLAVGGSRGGHFASSSSSLPALLLEDSQLKKKPRIEVAGGEGNETNEELRASWTPAFETFSRHQITYGDCTKLSSSVVYEILQVGSLPRDVNEASKDPASMIGEIAPYLVLVKEIVVDVYSACFKAGVKWYHDHLMATLNPSEGSYIRTLLEPATEQLVMPNPNAEEQGA</sequence>
<dbReference type="Pfam" id="PF04520">
    <property type="entry name" value="Senescence_reg"/>
    <property type="match status" value="1"/>
</dbReference>
<comment type="caution">
    <text evidence="3">The sequence shown here is derived from an EMBL/GenBank/DDBJ whole genome shotgun (WGS) entry which is preliminary data.</text>
</comment>
<dbReference type="AlphaFoldDB" id="A0A834L7U2"/>
<organism evidence="3 4">
    <name type="scientific">Rhododendron simsii</name>
    <name type="common">Sims's rhododendron</name>
    <dbReference type="NCBI Taxonomy" id="118357"/>
    <lineage>
        <taxon>Eukaryota</taxon>
        <taxon>Viridiplantae</taxon>
        <taxon>Streptophyta</taxon>
        <taxon>Embryophyta</taxon>
        <taxon>Tracheophyta</taxon>
        <taxon>Spermatophyta</taxon>
        <taxon>Magnoliopsida</taxon>
        <taxon>eudicotyledons</taxon>
        <taxon>Gunneridae</taxon>
        <taxon>Pentapetalae</taxon>
        <taxon>asterids</taxon>
        <taxon>Ericales</taxon>
        <taxon>Ericaceae</taxon>
        <taxon>Ericoideae</taxon>
        <taxon>Rhodoreae</taxon>
        <taxon>Rhododendron</taxon>
    </lineage>
</organism>
<gene>
    <name evidence="3" type="ORF">RHSIM_Rhsim13G0153800</name>
</gene>
<dbReference type="InterPro" id="IPR007608">
    <property type="entry name" value="Senescence_reg_S40"/>
</dbReference>
<evidence type="ECO:0000313" key="3">
    <source>
        <dbReference type="EMBL" id="KAF7121466.1"/>
    </source>
</evidence>
<dbReference type="EMBL" id="WJXA01000013">
    <property type="protein sequence ID" value="KAF7121466.1"/>
    <property type="molecule type" value="Genomic_DNA"/>
</dbReference>
<feature type="region of interest" description="Disordered" evidence="2">
    <location>
        <begin position="1"/>
        <end position="73"/>
    </location>
</feature>